<dbReference type="SUPFAM" id="SSF54909">
    <property type="entry name" value="Dimeric alpha+beta barrel"/>
    <property type="match status" value="1"/>
</dbReference>
<feature type="domain" description="YCII-related" evidence="2">
    <location>
        <begin position="3"/>
        <end position="112"/>
    </location>
</feature>
<evidence type="ECO:0000259" key="2">
    <source>
        <dbReference type="Pfam" id="PF03795"/>
    </source>
</evidence>
<dbReference type="OrthoDB" id="9807535at2"/>
<protein>
    <submittedName>
        <fullName evidence="3">Dehydrogenase</fullName>
    </submittedName>
</protein>
<gene>
    <name evidence="3" type="ORF">EUB48_18710</name>
</gene>
<organism evidence="3 4">
    <name type="scientific">Rhodoferax sediminis</name>
    <dbReference type="NCBI Taxonomy" id="2509614"/>
    <lineage>
        <taxon>Bacteria</taxon>
        <taxon>Pseudomonadati</taxon>
        <taxon>Pseudomonadota</taxon>
        <taxon>Betaproteobacteria</taxon>
        <taxon>Burkholderiales</taxon>
        <taxon>Comamonadaceae</taxon>
        <taxon>Rhodoferax</taxon>
    </lineage>
</organism>
<evidence type="ECO:0000256" key="1">
    <source>
        <dbReference type="ARBA" id="ARBA00007689"/>
    </source>
</evidence>
<name>A0A515DFB2_9BURK</name>
<evidence type="ECO:0000313" key="4">
    <source>
        <dbReference type="Proteomes" id="UP000316798"/>
    </source>
</evidence>
<accession>A0A515DFB2</accession>
<proteinExistence type="inferred from homology"/>
<sequence>MTYMLLILEPTGQRQSRTEAEGRAAYDSMVRFAGSLKARGVLQATGSLASHAAAARVQTSGGKLQVLDGPFAEAKEMIGGFFLIDCSSFDEAVAIARECPAAQWATVEVRALAPCYDDSAARVARVGT</sequence>
<dbReference type="EMBL" id="CP035503">
    <property type="protein sequence ID" value="QDL39104.1"/>
    <property type="molecule type" value="Genomic_DNA"/>
</dbReference>
<dbReference type="InterPro" id="IPR005545">
    <property type="entry name" value="YCII"/>
</dbReference>
<evidence type="ECO:0000313" key="3">
    <source>
        <dbReference type="EMBL" id="QDL39104.1"/>
    </source>
</evidence>
<dbReference type="RefSeq" id="WP_142820602.1">
    <property type="nucleotide sequence ID" value="NZ_CP035503.1"/>
</dbReference>
<dbReference type="PANTHER" id="PTHR35174:SF3">
    <property type="entry name" value="BLL7171 PROTEIN"/>
    <property type="match status" value="1"/>
</dbReference>
<dbReference type="Proteomes" id="UP000316798">
    <property type="component" value="Chromosome"/>
</dbReference>
<dbReference type="AlphaFoldDB" id="A0A515DFB2"/>
<comment type="similarity">
    <text evidence="1">Belongs to the YciI family.</text>
</comment>
<keyword evidence="4" id="KW-1185">Reference proteome</keyword>
<dbReference type="KEGG" id="rhf:EUB48_18710"/>
<dbReference type="Gene3D" id="3.30.70.1060">
    <property type="entry name" value="Dimeric alpha+beta barrel"/>
    <property type="match status" value="1"/>
</dbReference>
<dbReference type="InterPro" id="IPR011008">
    <property type="entry name" value="Dimeric_a/b-barrel"/>
</dbReference>
<dbReference type="PANTHER" id="PTHR35174">
    <property type="entry name" value="BLL7171 PROTEIN-RELATED"/>
    <property type="match status" value="1"/>
</dbReference>
<dbReference type="Pfam" id="PF03795">
    <property type="entry name" value="YCII"/>
    <property type="match status" value="1"/>
</dbReference>
<reference evidence="3 4" key="1">
    <citation type="submission" date="2019-01" db="EMBL/GenBank/DDBJ databases">
        <title>Genomic insights into a novel species Rhodoferax sp.</title>
        <authorList>
            <person name="Jin L."/>
        </authorList>
    </citation>
    <scope>NUCLEOTIDE SEQUENCE [LARGE SCALE GENOMIC DNA]</scope>
    <source>
        <strain evidence="3 4">CHu59-6-5</strain>
    </source>
</reference>